<comment type="similarity">
    <text evidence="1">Belongs to the ComF/GntX family.</text>
</comment>
<dbReference type="PANTHER" id="PTHR47505:SF1">
    <property type="entry name" value="DNA UTILIZATION PROTEIN YHGH"/>
    <property type="match status" value="1"/>
</dbReference>
<dbReference type="CDD" id="cd06223">
    <property type="entry name" value="PRTases_typeI"/>
    <property type="match status" value="1"/>
</dbReference>
<sequence>MNLSQTISTARLWVESFFNLIFPDVCTVCQRTLVNGENVMCLDCRLSLPLTGMHRIQPNEIHERLFMIGHPVKRATSLFYYYRENEYARLIHDTKYRSRPIVGRTLAAEHATELDACGFFDGIDALVPVPLHFFKRLQRGYNQATEIAEGISSVTGIPVADTLSASFHRSQTRKNAHQRLLNTRNIYSVEDISLITDRHILLVDDVITTGATMLSCIEAIKKASPTSEISIYSLAITRLH</sequence>
<dbReference type="InterPro" id="IPR051910">
    <property type="entry name" value="ComF/GntX_DNA_util-trans"/>
</dbReference>
<dbReference type="InterPro" id="IPR000836">
    <property type="entry name" value="PRTase_dom"/>
</dbReference>
<dbReference type="Proteomes" id="UP000297149">
    <property type="component" value="Chromosome"/>
</dbReference>
<keyword evidence="4" id="KW-1185">Reference proteome</keyword>
<dbReference type="PANTHER" id="PTHR47505">
    <property type="entry name" value="DNA UTILIZATION PROTEIN YHGH"/>
    <property type="match status" value="1"/>
</dbReference>
<name>A0A4P7W5N5_9BACT</name>
<gene>
    <name evidence="3" type="ORF">E7747_13490</name>
</gene>
<evidence type="ECO:0000259" key="2">
    <source>
        <dbReference type="Pfam" id="PF00156"/>
    </source>
</evidence>
<dbReference type="EMBL" id="CP039396">
    <property type="protein sequence ID" value="QCD43202.1"/>
    <property type="molecule type" value="Genomic_DNA"/>
</dbReference>
<dbReference type="AlphaFoldDB" id="A0A4P7W5N5"/>
<dbReference type="Pfam" id="PF00156">
    <property type="entry name" value="Pribosyltran"/>
    <property type="match status" value="1"/>
</dbReference>
<evidence type="ECO:0000313" key="4">
    <source>
        <dbReference type="Proteomes" id="UP000297149"/>
    </source>
</evidence>
<evidence type="ECO:0000256" key="1">
    <source>
        <dbReference type="ARBA" id="ARBA00008007"/>
    </source>
</evidence>
<protein>
    <submittedName>
        <fullName evidence="3">ComF family protein</fullName>
    </submittedName>
</protein>
<dbReference type="InterPro" id="IPR029057">
    <property type="entry name" value="PRTase-like"/>
</dbReference>
<dbReference type="KEGG" id="ddb:E7747_13490"/>
<reference evidence="4" key="1">
    <citation type="submission" date="2019-02" db="EMBL/GenBank/DDBJ databases">
        <title>Isolation and identification of novel species under the genus Muribaculum.</title>
        <authorList>
            <person name="Miyake S."/>
            <person name="Ding Y."/>
            <person name="Low A."/>
            <person name="Soh M."/>
            <person name="Seedorf H."/>
        </authorList>
    </citation>
    <scope>NUCLEOTIDE SEQUENCE [LARGE SCALE GENOMIC DNA]</scope>
    <source>
        <strain evidence="4">H5</strain>
    </source>
</reference>
<dbReference type="SUPFAM" id="SSF53271">
    <property type="entry name" value="PRTase-like"/>
    <property type="match status" value="1"/>
</dbReference>
<dbReference type="RefSeq" id="WP_136416524.1">
    <property type="nucleotide sequence ID" value="NZ_CP039396.1"/>
</dbReference>
<proteinExistence type="inferred from homology"/>
<dbReference type="Gene3D" id="3.40.50.2020">
    <property type="match status" value="1"/>
</dbReference>
<feature type="domain" description="Phosphoribosyltransferase" evidence="2">
    <location>
        <begin position="146"/>
        <end position="234"/>
    </location>
</feature>
<organism evidence="3 4">
    <name type="scientific">Duncaniella dubosii</name>
    <dbReference type="NCBI Taxonomy" id="2518971"/>
    <lineage>
        <taxon>Bacteria</taxon>
        <taxon>Pseudomonadati</taxon>
        <taxon>Bacteroidota</taxon>
        <taxon>Bacteroidia</taxon>
        <taxon>Bacteroidales</taxon>
        <taxon>Muribaculaceae</taxon>
        <taxon>Duncaniella</taxon>
    </lineage>
</organism>
<accession>A0A4P7W5N5</accession>
<evidence type="ECO:0000313" key="3">
    <source>
        <dbReference type="EMBL" id="QCD43202.1"/>
    </source>
</evidence>